<evidence type="ECO:0000313" key="2">
    <source>
        <dbReference type="Proteomes" id="UP000827976"/>
    </source>
</evidence>
<gene>
    <name evidence="1" type="ORF">IHE45_06G002200</name>
</gene>
<organism evidence="1 2">
    <name type="scientific">Dioscorea alata</name>
    <name type="common">Purple yam</name>
    <dbReference type="NCBI Taxonomy" id="55571"/>
    <lineage>
        <taxon>Eukaryota</taxon>
        <taxon>Viridiplantae</taxon>
        <taxon>Streptophyta</taxon>
        <taxon>Embryophyta</taxon>
        <taxon>Tracheophyta</taxon>
        <taxon>Spermatophyta</taxon>
        <taxon>Magnoliopsida</taxon>
        <taxon>Liliopsida</taxon>
        <taxon>Dioscoreales</taxon>
        <taxon>Dioscoreaceae</taxon>
        <taxon>Dioscorea</taxon>
    </lineage>
</organism>
<name>A0ACB7VV25_DIOAL</name>
<dbReference type="EMBL" id="CM037016">
    <property type="protein sequence ID" value="KAH7678529.1"/>
    <property type="molecule type" value="Genomic_DNA"/>
</dbReference>
<comment type="caution">
    <text evidence="1">The sequence shown here is derived from an EMBL/GenBank/DDBJ whole genome shotgun (WGS) entry which is preliminary data.</text>
</comment>
<proteinExistence type="predicted"/>
<evidence type="ECO:0000313" key="1">
    <source>
        <dbReference type="EMBL" id="KAH7678529.1"/>
    </source>
</evidence>
<protein>
    <submittedName>
        <fullName evidence="1">Uncharacterized protein</fullName>
    </submittedName>
</protein>
<keyword evidence="2" id="KW-1185">Reference proteome</keyword>
<sequence>MTRSNLNMSMLQISLQLLVLPLKSPLHWFHQYKESQLLDPSSIINHSTTVTSPLKFYLSDMMVFML</sequence>
<dbReference type="Proteomes" id="UP000827976">
    <property type="component" value="Chromosome 6"/>
</dbReference>
<reference evidence="2" key="1">
    <citation type="journal article" date="2022" name="Nat. Commun.">
        <title>Chromosome evolution and the genetic basis of agronomically important traits in greater yam.</title>
        <authorList>
            <person name="Bredeson J.V."/>
            <person name="Lyons J.B."/>
            <person name="Oniyinde I.O."/>
            <person name="Okereke N.R."/>
            <person name="Kolade O."/>
            <person name="Nnabue I."/>
            <person name="Nwadili C.O."/>
            <person name="Hribova E."/>
            <person name="Parker M."/>
            <person name="Nwogha J."/>
            <person name="Shu S."/>
            <person name="Carlson J."/>
            <person name="Kariba R."/>
            <person name="Muthemba S."/>
            <person name="Knop K."/>
            <person name="Barton G.J."/>
            <person name="Sherwood A.V."/>
            <person name="Lopez-Montes A."/>
            <person name="Asiedu R."/>
            <person name="Jamnadass R."/>
            <person name="Muchugi A."/>
            <person name="Goodstein D."/>
            <person name="Egesi C.N."/>
            <person name="Featherston J."/>
            <person name="Asfaw A."/>
            <person name="Simpson G.G."/>
            <person name="Dolezel J."/>
            <person name="Hendre P.S."/>
            <person name="Van Deynze A."/>
            <person name="Kumar P.L."/>
            <person name="Obidiegwu J.E."/>
            <person name="Bhattacharjee R."/>
            <person name="Rokhsar D.S."/>
        </authorList>
    </citation>
    <scope>NUCLEOTIDE SEQUENCE [LARGE SCALE GENOMIC DNA]</scope>
    <source>
        <strain evidence="2">cv. TDa95/00328</strain>
    </source>
</reference>
<accession>A0ACB7VV25</accession>